<accession>A0AAV9N0H3</accession>
<dbReference type="EMBL" id="JAVRRD010000031">
    <property type="protein sequence ID" value="KAK5046308.1"/>
    <property type="molecule type" value="Genomic_DNA"/>
</dbReference>
<dbReference type="RefSeq" id="XP_064701902.1">
    <property type="nucleotide sequence ID" value="XM_064851997.1"/>
</dbReference>
<gene>
    <name evidence="2" type="ORF">LTR84_008451</name>
</gene>
<sequence length="240" mass="25172">MPFISQAVNDALRQFNDNDDDEVTALINNHNGLTTSDGLPDPSVANQDSIYTSIFPQDISDAELRLMAMGAATAMGANQAGAGSASSGPPPTSVAALPSLPPAAILPVSAPPVAAAPLPTPVAPQVQGAGVPAPVTMKKRRVVDVVDPYCCHLCFAVFTGPGGVRNHLMGATRGGGHAWSKQQIDNDALGRAPRTLGHFTAQHVDTRYTGTNPKQRNNRRRMAQGLDSSQPGYLRDVYGR</sequence>
<organism evidence="2 3">
    <name type="scientific">Exophiala bonariae</name>
    <dbReference type="NCBI Taxonomy" id="1690606"/>
    <lineage>
        <taxon>Eukaryota</taxon>
        <taxon>Fungi</taxon>
        <taxon>Dikarya</taxon>
        <taxon>Ascomycota</taxon>
        <taxon>Pezizomycotina</taxon>
        <taxon>Eurotiomycetes</taxon>
        <taxon>Chaetothyriomycetidae</taxon>
        <taxon>Chaetothyriales</taxon>
        <taxon>Herpotrichiellaceae</taxon>
        <taxon>Exophiala</taxon>
    </lineage>
</organism>
<reference evidence="2 3" key="1">
    <citation type="submission" date="2023-08" db="EMBL/GenBank/DDBJ databases">
        <title>Black Yeasts Isolated from many extreme environments.</title>
        <authorList>
            <person name="Coleine C."/>
            <person name="Stajich J.E."/>
            <person name="Selbmann L."/>
        </authorList>
    </citation>
    <scope>NUCLEOTIDE SEQUENCE [LARGE SCALE GENOMIC DNA]</scope>
    <source>
        <strain evidence="2 3">CCFEE 5792</strain>
    </source>
</reference>
<evidence type="ECO:0000313" key="3">
    <source>
        <dbReference type="Proteomes" id="UP001358417"/>
    </source>
</evidence>
<dbReference type="GeneID" id="89976614"/>
<evidence type="ECO:0000256" key="1">
    <source>
        <dbReference type="SAM" id="MobiDB-lite"/>
    </source>
</evidence>
<comment type="caution">
    <text evidence="2">The sequence shown here is derived from an EMBL/GenBank/DDBJ whole genome shotgun (WGS) entry which is preliminary data.</text>
</comment>
<evidence type="ECO:0008006" key="4">
    <source>
        <dbReference type="Google" id="ProtNLM"/>
    </source>
</evidence>
<name>A0AAV9N0H3_9EURO</name>
<proteinExistence type="predicted"/>
<evidence type="ECO:0000313" key="2">
    <source>
        <dbReference type="EMBL" id="KAK5046308.1"/>
    </source>
</evidence>
<protein>
    <recommendedName>
        <fullName evidence="4">C2H2-type domain-containing protein</fullName>
    </recommendedName>
</protein>
<dbReference type="AlphaFoldDB" id="A0AAV9N0H3"/>
<keyword evidence="3" id="KW-1185">Reference proteome</keyword>
<feature type="region of interest" description="Disordered" evidence="1">
    <location>
        <begin position="208"/>
        <end position="231"/>
    </location>
</feature>
<dbReference type="Proteomes" id="UP001358417">
    <property type="component" value="Unassembled WGS sequence"/>
</dbReference>